<dbReference type="RefSeq" id="WP_077140379.1">
    <property type="nucleotide sequence ID" value="NZ_CBCSGK010000001.1"/>
</dbReference>
<dbReference type="GO" id="GO:0005829">
    <property type="term" value="C:cytosol"/>
    <property type="evidence" value="ECO:0007669"/>
    <property type="project" value="TreeGrafter"/>
</dbReference>
<keyword evidence="1 3" id="KW-0963">Cytoplasm</keyword>
<accession>A0A1Q1G1R7</accession>
<feature type="domain" description="Ribosome maturation factor RimP N-terminal" evidence="4">
    <location>
        <begin position="11"/>
        <end position="84"/>
    </location>
</feature>
<keyword evidence="2 3" id="KW-0690">Ribosome biogenesis</keyword>
<dbReference type="InterPro" id="IPR035956">
    <property type="entry name" value="RimP_N_sf"/>
</dbReference>
<feature type="domain" description="Ribosome maturation factor RimP C-terminal" evidence="5">
    <location>
        <begin position="87"/>
        <end position="151"/>
    </location>
</feature>
<proteinExistence type="inferred from homology"/>
<dbReference type="PANTHER" id="PTHR33867">
    <property type="entry name" value="RIBOSOME MATURATION FACTOR RIMP"/>
    <property type="match status" value="1"/>
</dbReference>
<comment type="caution">
    <text evidence="6">The sequence shown here is derived from an EMBL/GenBank/DDBJ whole genome shotgun (WGS) entry which is preliminary data.</text>
</comment>
<evidence type="ECO:0000313" key="7">
    <source>
        <dbReference type="Proteomes" id="UP000277108"/>
    </source>
</evidence>
<gene>
    <name evidence="3" type="primary">rimP</name>
    <name evidence="6" type="ORF">EDD62_0507</name>
</gene>
<dbReference type="SUPFAM" id="SSF74942">
    <property type="entry name" value="YhbC-like, C-terminal domain"/>
    <property type="match status" value="1"/>
</dbReference>
<dbReference type="HAMAP" id="MF_01077">
    <property type="entry name" value="RimP"/>
    <property type="match status" value="1"/>
</dbReference>
<evidence type="ECO:0000256" key="1">
    <source>
        <dbReference type="ARBA" id="ARBA00022490"/>
    </source>
</evidence>
<dbReference type="Gene3D" id="2.30.30.180">
    <property type="entry name" value="Ribosome maturation factor RimP, C-terminal domain"/>
    <property type="match status" value="1"/>
</dbReference>
<dbReference type="GO" id="GO:0000028">
    <property type="term" value="P:ribosomal small subunit assembly"/>
    <property type="evidence" value="ECO:0007669"/>
    <property type="project" value="TreeGrafter"/>
</dbReference>
<protein>
    <recommendedName>
        <fullName evidence="3">Ribosome maturation factor RimP</fullName>
    </recommendedName>
</protein>
<name>A0A1Q1G1R7_9BACL</name>
<dbReference type="CDD" id="cd01734">
    <property type="entry name" value="YlxS_C"/>
    <property type="match status" value="1"/>
</dbReference>
<comment type="similarity">
    <text evidence="3">Belongs to the RimP family.</text>
</comment>
<dbReference type="STRING" id="1849491.BVH56_04910"/>
<keyword evidence="7" id="KW-1185">Reference proteome</keyword>
<evidence type="ECO:0000259" key="5">
    <source>
        <dbReference type="Pfam" id="PF17384"/>
    </source>
</evidence>
<dbReference type="SUPFAM" id="SSF75420">
    <property type="entry name" value="YhbC-like, N-terminal domain"/>
    <property type="match status" value="1"/>
</dbReference>
<dbReference type="Pfam" id="PF02576">
    <property type="entry name" value="RimP_N"/>
    <property type="match status" value="1"/>
</dbReference>
<dbReference type="InterPro" id="IPR028989">
    <property type="entry name" value="RimP_N"/>
</dbReference>
<comment type="function">
    <text evidence="3">Required for maturation of 30S ribosomal subunits.</text>
</comment>
<comment type="subcellular location">
    <subcellularLocation>
        <location evidence="3">Cytoplasm</location>
    </subcellularLocation>
</comment>
<sequence>MSKIVEQVETMIEPHIKSLGFELVDLEYVKEGKDWFLRVFVDKPEKGIDLNDCTMIAESLSELLDQEDPIQEAYYLDVSSPGAERPLKKEKDFEDSVDDIIYVKLYEPIGGEKEYTGILTELSADFLTIQYKDKTRTKSIEIPRNKIAKARKAVIL</sequence>
<organism evidence="6 7">
    <name type="scientific">Abyssicoccus albus</name>
    <dbReference type="NCBI Taxonomy" id="1817405"/>
    <lineage>
        <taxon>Bacteria</taxon>
        <taxon>Bacillati</taxon>
        <taxon>Bacillota</taxon>
        <taxon>Bacilli</taxon>
        <taxon>Bacillales</taxon>
        <taxon>Abyssicoccaceae</taxon>
    </lineage>
</organism>
<dbReference type="InterPro" id="IPR003728">
    <property type="entry name" value="Ribosome_maturation_RimP"/>
</dbReference>
<dbReference type="Gene3D" id="3.30.300.70">
    <property type="entry name" value="RimP-like superfamily, N-terminal"/>
    <property type="match status" value="1"/>
</dbReference>
<dbReference type="Proteomes" id="UP000277108">
    <property type="component" value="Unassembled WGS sequence"/>
</dbReference>
<dbReference type="FunFam" id="3.30.300.70:FF:000001">
    <property type="entry name" value="Ribosome maturation factor RimP"/>
    <property type="match status" value="1"/>
</dbReference>
<evidence type="ECO:0000256" key="2">
    <source>
        <dbReference type="ARBA" id="ARBA00022517"/>
    </source>
</evidence>
<dbReference type="InterPro" id="IPR036847">
    <property type="entry name" value="RimP_C_sf"/>
</dbReference>
<dbReference type="AlphaFoldDB" id="A0A1Q1G1R7"/>
<reference evidence="6 7" key="1">
    <citation type="submission" date="2018-11" db="EMBL/GenBank/DDBJ databases">
        <title>Genomic Encyclopedia of Type Strains, Phase IV (KMG-IV): sequencing the most valuable type-strain genomes for metagenomic binning, comparative biology and taxonomic classification.</title>
        <authorList>
            <person name="Goeker M."/>
        </authorList>
    </citation>
    <scope>NUCLEOTIDE SEQUENCE [LARGE SCALE GENOMIC DNA]</scope>
    <source>
        <strain evidence="6 7">DSM 29158</strain>
    </source>
</reference>
<dbReference type="GO" id="GO:0006412">
    <property type="term" value="P:translation"/>
    <property type="evidence" value="ECO:0007669"/>
    <property type="project" value="TreeGrafter"/>
</dbReference>
<evidence type="ECO:0000313" key="6">
    <source>
        <dbReference type="EMBL" id="RPF57872.1"/>
    </source>
</evidence>
<dbReference type="NCBIfam" id="NF000928">
    <property type="entry name" value="PRK00092.1-2"/>
    <property type="match status" value="1"/>
</dbReference>
<dbReference type="EMBL" id="RKRK01000002">
    <property type="protein sequence ID" value="RPF57872.1"/>
    <property type="molecule type" value="Genomic_DNA"/>
</dbReference>
<dbReference type="OrthoDB" id="9805006at2"/>
<dbReference type="Pfam" id="PF17384">
    <property type="entry name" value="DUF150_C"/>
    <property type="match status" value="1"/>
</dbReference>
<dbReference type="PANTHER" id="PTHR33867:SF1">
    <property type="entry name" value="RIBOSOME MATURATION FACTOR RIMP"/>
    <property type="match status" value="1"/>
</dbReference>
<evidence type="ECO:0000259" key="4">
    <source>
        <dbReference type="Pfam" id="PF02576"/>
    </source>
</evidence>
<accession>A0A3N5CCT5</accession>
<dbReference type="InterPro" id="IPR028998">
    <property type="entry name" value="RimP_C"/>
</dbReference>
<evidence type="ECO:0000256" key="3">
    <source>
        <dbReference type="HAMAP-Rule" id="MF_01077"/>
    </source>
</evidence>